<dbReference type="SUPFAM" id="SSF102198">
    <property type="entry name" value="Putative cyclase"/>
    <property type="match status" value="1"/>
</dbReference>
<organism evidence="1 2">
    <name type="scientific">Pseudovibrio axinellae</name>
    <dbReference type="NCBI Taxonomy" id="989403"/>
    <lineage>
        <taxon>Bacteria</taxon>
        <taxon>Pseudomonadati</taxon>
        <taxon>Pseudomonadota</taxon>
        <taxon>Alphaproteobacteria</taxon>
        <taxon>Hyphomicrobiales</taxon>
        <taxon>Stappiaceae</taxon>
        <taxon>Pseudovibrio</taxon>
    </lineage>
</organism>
<dbReference type="GO" id="GO:0004061">
    <property type="term" value="F:arylformamidase activity"/>
    <property type="evidence" value="ECO:0007669"/>
    <property type="project" value="UniProtKB-EC"/>
</dbReference>
<gene>
    <name evidence="1" type="primary">kynB_1</name>
    <name evidence="1" type="ORF">PsAD2_04559</name>
</gene>
<comment type="caution">
    <text evidence="1">The sequence shown here is derived from an EMBL/GenBank/DDBJ whole genome shotgun (WGS) entry which is preliminary data.</text>
</comment>
<keyword evidence="2" id="KW-1185">Reference proteome</keyword>
<dbReference type="Pfam" id="PF04199">
    <property type="entry name" value="Cyclase"/>
    <property type="match status" value="1"/>
</dbReference>
<evidence type="ECO:0000313" key="1">
    <source>
        <dbReference type="EMBL" id="KZL05008.1"/>
    </source>
</evidence>
<dbReference type="PANTHER" id="PTHR31118:SF12">
    <property type="entry name" value="CYCLASE-LIKE PROTEIN 2"/>
    <property type="match status" value="1"/>
</dbReference>
<dbReference type="RefSeq" id="WP_074882278.1">
    <property type="nucleotide sequence ID" value="NZ_FOFM01000015.1"/>
</dbReference>
<evidence type="ECO:0000313" key="2">
    <source>
        <dbReference type="Proteomes" id="UP000076577"/>
    </source>
</evidence>
<accession>A0A165SY04</accession>
<proteinExistence type="predicted"/>
<reference evidence="1 2" key="1">
    <citation type="journal article" date="2016" name="Front. Microbiol.">
        <title>Comparative Genomic Analysis Reveals a Diverse Repertoire of Genes Involved in Prokaryote-Eukaryote Interactions within the Pseudovibrio Genus.</title>
        <authorList>
            <person name="Romano S."/>
            <person name="Fernandez-Guerra A."/>
            <person name="Reen F.J."/>
            <person name="Glockner F.O."/>
            <person name="Crowley S.P."/>
            <person name="O'Sullivan O."/>
            <person name="Cotter P.D."/>
            <person name="Adams C."/>
            <person name="Dobson A.D."/>
            <person name="O'Gara F."/>
        </authorList>
    </citation>
    <scope>NUCLEOTIDE SEQUENCE [LARGE SCALE GENOMIC DNA]</scope>
    <source>
        <strain evidence="1 2">Ad2</strain>
    </source>
</reference>
<protein>
    <submittedName>
        <fullName evidence="1">Kynurenine formamidase</fullName>
        <ecNumber evidence="1">3.5.1.9</ecNumber>
    </submittedName>
</protein>
<dbReference type="Gene3D" id="3.50.30.50">
    <property type="entry name" value="Putative cyclase"/>
    <property type="match status" value="1"/>
</dbReference>
<dbReference type="EC" id="3.5.1.9" evidence="1"/>
<dbReference type="STRING" id="989403.SAMN05421798_11512"/>
<name>A0A165SY04_9HYPH</name>
<dbReference type="Proteomes" id="UP000076577">
    <property type="component" value="Unassembled WGS sequence"/>
</dbReference>
<dbReference type="AlphaFoldDB" id="A0A165SY04"/>
<dbReference type="PATRIC" id="fig|989403.3.peg.4990"/>
<dbReference type="InterPro" id="IPR037175">
    <property type="entry name" value="KFase_sf"/>
</dbReference>
<dbReference type="PANTHER" id="PTHR31118">
    <property type="entry name" value="CYCLASE-LIKE PROTEIN 2"/>
    <property type="match status" value="1"/>
</dbReference>
<sequence>MCDVCVMAAVKSKLQANNLSFSGAGNIPKSEILAASLLSAPICTLAQDISFSSIVDLTHTLTPDFPTFYGDPAFTETDDFTFARDNMNGKTVSYYEHVGTHFDAPLHFSPNGQSIDELPLDKLVCPLAVIDVRVQAEHDPDYRILPEDILRYEKMHGLIPERACVSALSGWSRYVYTERFRGEDSYGVHHFPGFHESTARFLISERQVYGIGIDTMSLDYGPTKDFSIHRTWLGSGRYGIESLTNLEHVPPAGATLIGGAPKFQGGTGGPGRVIAVY</sequence>
<dbReference type="EMBL" id="LMCB01000160">
    <property type="protein sequence ID" value="KZL05008.1"/>
    <property type="molecule type" value="Genomic_DNA"/>
</dbReference>
<dbReference type="InterPro" id="IPR007325">
    <property type="entry name" value="KFase/CYL"/>
</dbReference>
<keyword evidence="1" id="KW-0378">Hydrolase</keyword>
<dbReference type="GO" id="GO:0019441">
    <property type="term" value="P:L-tryptophan catabolic process to kynurenine"/>
    <property type="evidence" value="ECO:0007669"/>
    <property type="project" value="InterPro"/>
</dbReference>